<proteinExistence type="predicted"/>
<gene>
    <name evidence="1" type="ORF">C3928_13010</name>
</gene>
<dbReference type="OrthoDB" id="5644720at2"/>
<name>A0A2S6EVS7_LEGPN</name>
<dbReference type="RefSeq" id="WP_027228138.1">
    <property type="nucleotide sequence ID" value="NZ_CP017601.1"/>
</dbReference>
<reference evidence="1 2" key="1">
    <citation type="submission" date="2018-02" db="EMBL/GenBank/DDBJ databases">
        <title>Draft genome sequences of four Legionella pneumophila clinical strains isolated in Ontario.</title>
        <authorList>
            <person name="Fortuna A."/>
            <person name="Ramnarine R."/>
            <person name="Li A."/>
            <person name="Frantz C."/>
            <person name="Mallo G."/>
        </authorList>
    </citation>
    <scope>NUCLEOTIDE SEQUENCE [LARGE SCALE GENOMIC DNA]</scope>
    <source>
        <strain evidence="1 2">LG61</strain>
    </source>
</reference>
<dbReference type="EMBL" id="PQWY01000018">
    <property type="protein sequence ID" value="PPK29282.1"/>
    <property type="molecule type" value="Genomic_DNA"/>
</dbReference>
<evidence type="ECO:0000313" key="2">
    <source>
        <dbReference type="Proteomes" id="UP000239239"/>
    </source>
</evidence>
<dbReference type="Gene3D" id="2.60.120.330">
    <property type="entry name" value="B-lactam Antibiotic, Isopenicillin N Synthase, Chain"/>
    <property type="match status" value="1"/>
</dbReference>
<dbReference type="InterPro" id="IPR027443">
    <property type="entry name" value="IPNS-like_sf"/>
</dbReference>
<comment type="caution">
    <text evidence="1">The sequence shown here is derived from an EMBL/GenBank/DDBJ whole genome shotgun (WGS) entry which is preliminary data.</text>
</comment>
<protein>
    <submittedName>
        <fullName evidence="1">Isopenicillin N synthase family oxygenase</fullName>
    </submittedName>
</protein>
<dbReference type="Proteomes" id="UP000239239">
    <property type="component" value="Unassembled WGS sequence"/>
</dbReference>
<dbReference type="PANTHER" id="PTHR48420:SF1">
    <property type="entry name" value="NON-HAEM DIOXYGENASE N-TERMINAL DOMAIN-CONTAINING PROTEIN"/>
    <property type="match status" value="1"/>
</dbReference>
<organism evidence="1 2">
    <name type="scientific">Legionella pneumophila</name>
    <dbReference type="NCBI Taxonomy" id="446"/>
    <lineage>
        <taxon>Bacteria</taxon>
        <taxon>Pseudomonadati</taxon>
        <taxon>Pseudomonadota</taxon>
        <taxon>Gammaproteobacteria</taxon>
        <taxon>Legionellales</taxon>
        <taxon>Legionellaceae</taxon>
        <taxon>Legionella</taxon>
    </lineage>
</organism>
<dbReference type="PANTHER" id="PTHR48420">
    <property type="entry name" value="NON-HAEM DIOXYGENASE N-TERMINAL DOMAIN-CONTAINING PROTEIN"/>
    <property type="match status" value="1"/>
</dbReference>
<dbReference type="SUPFAM" id="SSF51197">
    <property type="entry name" value="Clavaminate synthase-like"/>
    <property type="match status" value="1"/>
</dbReference>
<sequence length="313" mass="35716">MSLDIISYKDLFDTHNDSIKDRIQTALCMTGIIGVRDVPHFIEKSRDYLQAARHFSSLGMSIKKQYAPERDAGLTEGYELGAEQFLDQNGQWQRDDKKMSFYAFVPDHKRNKWPNEMDLKTPYLALGELMFDTGKKILNFMGLNESIGLPLNNLVGYGRMLHYLAVDEIQNPNWCGAHLDHGVLTALMPAYYFRNGVEVDEPENAGLYIMPSNSDQFERIDASDKSIMLFQVGEFVQLASNDTIRATKHLVKKTTGSIERFTFALFFSAHDDTVIYSHSELTQDARYLEHKSSDGSISYGKWEAASYARYRAL</sequence>
<accession>A0A2S6EVS7</accession>
<evidence type="ECO:0000313" key="1">
    <source>
        <dbReference type="EMBL" id="PPK29282.1"/>
    </source>
</evidence>
<dbReference type="AlphaFoldDB" id="A0A2S6EVS7"/>